<organism evidence="2 3">
    <name type="scientific">Corynebacterium xerosis</name>
    <dbReference type="NCBI Taxonomy" id="1725"/>
    <lineage>
        <taxon>Bacteria</taxon>
        <taxon>Bacillati</taxon>
        <taxon>Actinomycetota</taxon>
        <taxon>Actinomycetes</taxon>
        <taxon>Mycobacteriales</taxon>
        <taxon>Corynebacteriaceae</taxon>
        <taxon>Corynebacterium</taxon>
    </lineage>
</organism>
<evidence type="ECO:0000313" key="3">
    <source>
        <dbReference type="Proteomes" id="UP000235363"/>
    </source>
</evidence>
<dbReference type="Proteomes" id="UP000235363">
    <property type="component" value="Unassembled WGS sequence"/>
</dbReference>
<dbReference type="InterPro" id="IPR007569">
    <property type="entry name" value="DUF559"/>
</dbReference>
<dbReference type="AlphaFoldDB" id="A0A2N6SY76"/>
<protein>
    <recommendedName>
        <fullName evidence="1">DUF559 domain-containing protein</fullName>
    </recommendedName>
</protein>
<evidence type="ECO:0000313" key="2">
    <source>
        <dbReference type="EMBL" id="PMC62001.1"/>
    </source>
</evidence>
<name>A0A2N6SY76_9CORY</name>
<feature type="domain" description="DUF559" evidence="1">
    <location>
        <begin position="156"/>
        <end position="240"/>
    </location>
</feature>
<proteinExistence type="predicted"/>
<dbReference type="Pfam" id="PF04480">
    <property type="entry name" value="DUF559"/>
    <property type="match status" value="1"/>
</dbReference>
<dbReference type="EMBL" id="PNHF01000017">
    <property type="protein sequence ID" value="PMC62001.1"/>
    <property type="molecule type" value="Genomic_DNA"/>
</dbReference>
<evidence type="ECO:0000259" key="1">
    <source>
        <dbReference type="Pfam" id="PF04480"/>
    </source>
</evidence>
<dbReference type="InterPro" id="IPR011335">
    <property type="entry name" value="Restrct_endonuc-II-like"/>
</dbReference>
<comment type="caution">
    <text evidence="2">The sequence shown here is derived from an EMBL/GenBank/DDBJ whole genome shotgun (WGS) entry which is preliminary data.</text>
</comment>
<reference evidence="2 3" key="1">
    <citation type="submission" date="2017-09" db="EMBL/GenBank/DDBJ databases">
        <title>Bacterial strain isolated from the female urinary microbiota.</title>
        <authorList>
            <person name="Thomas-White K."/>
            <person name="Kumar N."/>
            <person name="Forster S."/>
            <person name="Putonti C."/>
            <person name="Lawley T."/>
            <person name="Wolfe A.J."/>
        </authorList>
    </citation>
    <scope>NUCLEOTIDE SEQUENCE [LARGE SCALE GENOMIC DNA]</scope>
    <source>
        <strain evidence="2 3">UMB0908</strain>
    </source>
</reference>
<accession>A0A2N6SY76</accession>
<sequence>MIVRGKRGEYSLKVTELRLRMELVLVRSPDAVFSHRIAAFAHNLKKREPTDLDVIVPRSRKSPRGANGHPRDHVQRTMIGGLPFTTLAQTLLDLLDVWSPRAVAETIDNRFPTMDSRTGVLAEARNLPARHANRLFPLLEWAPENRRSKVEGHLARAIQMRGWTVQLNVAIGPYMWDIYVVEANLVVEFDSVKFHADEEVFRVDRARQNNLVRRDVKILRYTDYDVDNRFGEIIDEICDEIGHALGQPRTRSRWDEKHCRDIYFNLEVENGWEYR</sequence>
<gene>
    <name evidence="2" type="ORF">CJ204_08030</name>
</gene>
<dbReference type="SUPFAM" id="SSF52980">
    <property type="entry name" value="Restriction endonuclease-like"/>
    <property type="match status" value="1"/>
</dbReference>
<dbReference type="Gene3D" id="3.40.960.10">
    <property type="entry name" value="VSR Endonuclease"/>
    <property type="match status" value="1"/>
</dbReference>